<organism evidence="11 12">
    <name type="scientific">Cylindrobasidium torrendii FP15055 ss-10</name>
    <dbReference type="NCBI Taxonomy" id="1314674"/>
    <lineage>
        <taxon>Eukaryota</taxon>
        <taxon>Fungi</taxon>
        <taxon>Dikarya</taxon>
        <taxon>Basidiomycota</taxon>
        <taxon>Agaricomycotina</taxon>
        <taxon>Agaricomycetes</taxon>
        <taxon>Agaricomycetidae</taxon>
        <taxon>Agaricales</taxon>
        <taxon>Marasmiineae</taxon>
        <taxon>Physalacriaceae</taxon>
        <taxon>Cylindrobasidium</taxon>
    </lineage>
</organism>
<dbReference type="GO" id="GO:0005783">
    <property type="term" value="C:endoplasmic reticulum"/>
    <property type="evidence" value="ECO:0007669"/>
    <property type="project" value="TreeGrafter"/>
</dbReference>
<dbReference type="PANTHER" id="PTHR20961:SF38">
    <property type="entry name" value="PROTEIN O-LINKED-MANNOSE BETA-1,4-N-ACETYLGLUCOSAMINYLTRANSFERASE 2"/>
    <property type="match status" value="1"/>
</dbReference>
<evidence type="ECO:0000256" key="3">
    <source>
        <dbReference type="ARBA" id="ARBA00022679"/>
    </source>
</evidence>
<feature type="region of interest" description="Disordered" evidence="8">
    <location>
        <begin position="46"/>
        <end position="67"/>
    </location>
</feature>
<feature type="compositionally biased region" description="Polar residues" evidence="8">
    <location>
        <begin position="46"/>
        <end position="58"/>
    </location>
</feature>
<comment type="subcellular location">
    <subcellularLocation>
        <location evidence="1">Membrane</location>
        <topology evidence="1">Single-pass membrane protein</topology>
    </subcellularLocation>
</comment>
<keyword evidence="5" id="KW-1133">Transmembrane helix</keyword>
<dbReference type="InterPro" id="IPR007657">
    <property type="entry name" value="Glycosyltransferase_61"/>
</dbReference>
<proteinExistence type="predicted"/>
<evidence type="ECO:0000256" key="9">
    <source>
        <dbReference type="SAM" id="SignalP"/>
    </source>
</evidence>
<evidence type="ECO:0000313" key="12">
    <source>
        <dbReference type="Proteomes" id="UP000054007"/>
    </source>
</evidence>
<protein>
    <recommendedName>
        <fullName evidence="10">Glycosyltransferase 61 catalytic domain-containing protein</fullName>
    </recommendedName>
</protein>
<name>A0A0D7BQ00_9AGAR</name>
<keyword evidence="2" id="KW-0328">Glycosyltransferase</keyword>
<keyword evidence="4" id="KW-0812">Transmembrane</keyword>
<dbReference type="PANTHER" id="PTHR20961">
    <property type="entry name" value="GLYCOSYLTRANSFERASE"/>
    <property type="match status" value="1"/>
</dbReference>
<keyword evidence="9" id="KW-0732">Signal</keyword>
<dbReference type="EMBL" id="KN880445">
    <property type="protein sequence ID" value="KIY72239.1"/>
    <property type="molecule type" value="Genomic_DNA"/>
</dbReference>
<evidence type="ECO:0000313" key="11">
    <source>
        <dbReference type="EMBL" id="KIY72239.1"/>
    </source>
</evidence>
<evidence type="ECO:0000256" key="2">
    <source>
        <dbReference type="ARBA" id="ARBA00022676"/>
    </source>
</evidence>
<dbReference type="Proteomes" id="UP000054007">
    <property type="component" value="Unassembled WGS sequence"/>
</dbReference>
<keyword evidence="3" id="KW-0808">Transferase</keyword>
<dbReference type="GO" id="GO:0097363">
    <property type="term" value="F:protein O-acetylglucosaminyltransferase activity"/>
    <property type="evidence" value="ECO:0007669"/>
    <property type="project" value="TreeGrafter"/>
</dbReference>
<dbReference type="GO" id="GO:0035269">
    <property type="term" value="P:protein O-linked glycosylation via mannose"/>
    <property type="evidence" value="ECO:0007669"/>
    <property type="project" value="TreeGrafter"/>
</dbReference>
<dbReference type="GO" id="GO:0016020">
    <property type="term" value="C:membrane"/>
    <property type="evidence" value="ECO:0007669"/>
    <property type="project" value="UniProtKB-SubCell"/>
</dbReference>
<dbReference type="Pfam" id="PF04577">
    <property type="entry name" value="Glyco_transf_61"/>
    <property type="match status" value="1"/>
</dbReference>
<dbReference type="AlphaFoldDB" id="A0A0D7BQ00"/>
<feature type="signal peptide" evidence="9">
    <location>
        <begin position="1"/>
        <end position="26"/>
    </location>
</feature>
<evidence type="ECO:0000256" key="7">
    <source>
        <dbReference type="ARBA" id="ARBA00023180"/>
    </source>
</evidence>
<keyword evidence="12" id="KW-1185">Reference proteome</keyword>
<sequence>MAAGARNRLIALVFVFIVFSAWLTWPAENTGLGDFTTGDRRTTWLDSENSRASTTNGDYSEAPKGQAPVTEGVQLDVETRIPGDAVAHGFTLFERLYLRGGTFFVVTSNTTAFPHREHILSRPVKLSEHNDPTDKELQFISPDDARTTLGSNPIPMDGLTVFIYDVDFLRHLYHWWGEILLGFWRIYSKLETTNASKLDAPRRFVVPFTTDEEWRDAYQMDAVLMRAAFPNSPIEASGFWRDLHDLNRTVMFERAAVINRAAAHRHSLGGKWFKMIGSTQTVEVKEGFWRPVRESVVKNILGYFPVEWTGKGGRRKPVVTYISRQQGSRRKLADNAHDRLVDALKKLEEEGLCEVNVVNMETLQLRDQVALLAKTTIVIGVHGNGLTHLLWMPPSQSSAVIEIFNPGGYLFDYEILARNTGHKHYGIWNDRVLSYPQGKYYEGGSLDDAEFQGVNIPVDGETVAKIVRERLA</sequence>
<dbReference type="STRING" id="1314674.A0A0D7BQ00"/>
<feature type="chain" id="PRO_5002317520" description="Glycosyltransferase 61 catalytic domain-containing protein" evidence="9">
    <location>
        <begin position="27"/>
        <end position="472"/>
    </location>
</feature>
<keyword evidence="7" id="KW-0325">Glycoprotein</keyword>
<dbReference type="InterPro" id="IPR049625">
    <property type="entry name" value="Glyco_transf_61_cat"/>
</dbReference>
<evidence type="ECO:0000256" key="1">
    <source>
        <dbReference type="ARBA" id="ARBA00004167"/>
    </source>
</evidence>
<evidence type="ECO:0000256" key="6">
    <source>
        <dbReference type="ARBA" id="ARBA00023136"/>
    </source>
</evidence>
<evidence type="ECO:0000256" key="5">
    <source>
        <dbReference type="ARBA" id="ARBA00022989"/>
    </source>
</evidence>
<dbReference type="OrthoDB" id="529273at2759"/>
<feature type="domain" description="Glycosyltransferase 61 catalytic" evidence="10">
    <location>
        <begin position="173"/>
        <end position="395"/>
    </location>
</feature>
<evidence type="ECO:0000256" key="8">
    <source>
        <dbReference type="SAM" id="MobiDB-lite"/>
    </source>
</evidence>
<reference evidence="11 12" key="1">
    <citation type="journal article" date="2015" name="Fungal Genet. Biol.">
        <title>Evolution of novel wood decay mechanisms in Agaricales revealed by the genome sequences of Fistulina hepatica and Cylindrobasidium torrendii.</title>
        <authorList>
            <person name="Floudas D."/>
            <person name="Held B.W."/>
            <person name="Riley R."/>
            <person name="Nagy L.G."/>
            <person name="Koehler G."/>
            <person name="Ransdell A.S."/>
            <person name="Younus H."/>
            <person name="Chow J."/>
            <person name="Chiniquy J."/>
            <person name="Lipzen A."/>
            <person name="Tritt A."/>
            <person name="Sun H."/>
            <person name="Haridas S."/>
            <person name="LaButti K."/>
            <person name="Ohm R.A."/>
            <person name="Kues U."/>
            <person name="Blanchette R.A."/>
            <person name="Grigoriev I.V."/>
            <person name="Minto R.E."/>
            <person name="Hibbett D.S."/>
        </authorList>
    </citation>
    <scope>NUCLEOTIDE SEQUENCE [LARGE SCALE GENOMIC DNA]</scope>
    <source>
        <strain evidence="11 12">FP15055 ss-10</strain>
    </source>
</reference>
<keyword evidence="6" id="KW-0472">Membrane</keyword>
<evidence type="ECO:0000256" key="4">
    <source>
        <dbReference type="ARBA" id="ARBA00022692"/>
    </source>
</evidence>
<evidence type="ECO:0000259" key="10">
    <source>
        <dbReference type="Pfam" id="PF04577"/>
    </source>
</evidence>
<accession>A0A0D7BQ00</accession>
<gene>
    <name evidence="11" type="ORF">CYLTODRAFT_486459</name>
</gene>